<dbReference type="PATRIC" id="fig|1454003.3.peg.1731"/>
<dbReference type="EMBL" id="JEMX01000029">
    <property type="protein sequence ID" value="EXI80771.1"/>
    <property type="molecule type" value="Genomic_DNA"/>
</dbReference>
<protein>
    <recommendedName>
        <fullName evidence="1">MAP3K TRAFs-binding domain-containing protein</fullName>
    </recommendedName>
</protein>
<feature type="domain" description="MAP3K TRAFs-binding" evidence="1">
    <location>
        <begin position="80"/>
        <end position="428"/>
    </location>
</feature>
<proteinExistence type="predicted"/>
<evidence type="ECO:0000313" key="3">
    <source>
        <dbReference type="Proteomes" id="UP000021816"/>
    </source>
</evidence>
<reference evidence="2 3" key="1">
    <citation type="submission" date="2014-02" db="EMBL/GenBank/DDBJ databases">
        <title>Expanding our view of genomic diversity in Candidatus Accumulibacter clades.</title>
        <authorList>
            <person name="Skennerton C.T."/>
            <person name="Barr J.J."/>
            <person name="Slater F.R."/>
            <person name="Bond P.L."/>
            <person name="Tyson G.W."/>
        </authorList>
    </citation>
    <scope>NUCLEOTIDE SEQUENCE [LARGE SCALE GENOMIC DNA]</scope>
    <source>
        <strain evidence="3">BA-92</strain>
    </source>
</reference>
<dbReference type="InterPro" id="IPR025136">
    <property type="entry name" value="MAP3K_TRAF-bd"/>
</dbReference>
<dbReference type="STRING" id="1454003.AW10_01678"/>
<gene>
    <name evidence="2" type="ORF">AW10_01678</name>
</gene>
<dbReference type="AlphaFoldDB" id="A0A011NZH2"/>
<comment type="caution">
    <text evidence="2">The sequence shown here is derived from an EMBL/GenBank/DDBJ whole genome shotgun (WGS) entry which is preliminary data.</text>
</comment>
<accession>A0A011NZH2</accession>
<evidence type="ECO:0000313" key="2">
    <source>
        <dbReference type="EMBL" id="EXI80771.1"/>
    </source>
</evidence>
<organism evidence="2 3">
    <name type="scientific">Candidatus Accumulibacter appositus</name>
    <dbReference type="NCBI Taxonomy" id="1454003"/>
    <lineage>
        <taxon>Bacteria</taxon>
        <taxon>Pseudomonadati</taxon>
        <taxon>Pseudomonadota</taxon>
        <taxon>Betaproteobacteria</taxon>
        <taxon>Candidatus Accumulibacter</taxon>
    </lineage>
</organism>
<evidence type="ECO:0000259" key="1">
    <source>
        <dbReference type="Pfam" id="PF13281"/>
    </source>
</evidence>
<name>A0A011NZH2_9PROT</name>
<dbReference type="Proteomes" id="UP000021816">
    <property type="component" value="Unassembled WGS sequence"/>
</dbReference>
<sequence>MLPLCFVLMPFGKKAIPSGSTVDFDAVYHDLIAPAIEAAGMEALRADQEVSGGVIHKPMYERLILCDFAVADLTGANANVFYELGLRHGVRPATTVLLYAGSERMPFDVAPLRALPYQLSADGKPTQVEGARQALCKLLEAARAARGEESTDSPVFQLVEGYTAPDIARLKTDVFRDRAHYAAEARKQLADARRLGKEALHKLAGELGELQDLESGVVIDLFLSYRALSDWQAMVDVAARMSAPLARSVLVREQLGFALNRLGRGDEAEALLAELIAERGASSETNGLLGRVYKDRWEEARKANELLKANGWLRKAIDTYLQGFEADWRDAYPGINAVTLMELKNPPDPRRHELLPVVSYAVKRRLANGTADYWDHATLLELAVLQKDEEAAMEAAGNSLAAVRESWEPETTARNLALIRVARAARGDEVAWAEVIEQDLDKRAAG</sequence>
<dbReference type="Pfam" id="PF13281">
    <property type="entry name" value="MAP3K_TRAF_bd"/>
    <property type="match status" value="1"/>
</dbReference>